<dbReference type="InterPro" id="IPR017972">
    <property type="entry name" value="Cyt_P450_CS"/>
</dbReference>
<comment type="similarity">
    <text evidence="1 2">Belongs to the cytochrome P450 family.</text>
</comment>
<dbReference type="PROSITE" id="PS00086">
    <property type="entry name" value="CYTOCHROME_P450"/>
    <property type="match status" value="1"/>
</dbReference>
<dbReference type="GO" id="GO:0005506">
    <property type="term" value="F:iron ion binding"/>
    <property type="evidence" value="ECO:0007669"/>
    <property type="project" value="InterPro"/>
</dbReference>
<dbReference type="Pfam" id="PF00067">
    <property type="entry name" value="p450"/>
    <property type="match status" value="1"/>
</dbReference>
<keyword evidence="2" id="KW-0479">Metal-binding</keyword>
<dbReference type="InterPro" id="IPR036396">
    <property type="entry name" value="Cyt_P450_sf"/>
</dbReference>
<evidence type="ECO:0000256" key="2">
    <source>
        <dbReference type="RuleBase" id="RU000461"/>
    </source>
</evidence>
<name>A0A838L4Y5_9SPHN</name>
<gene>
    <name evidence="3" type="ORF">HZF05_06540</name>
</gene>
<dbReference type="PANTHER" id="PTHR46696:SF6">
    <property type="entry name" value="P450, PUTATIVE (EUROFUNG)-RELATED"/>
    <property type="match status" value="1"/>
</dbReference>
<dbReference type="GO" id="GO:0016705">
    <property type="term" value="F:oxidoreductase activity, acting on paired donors, with incorporation or reduction of molecular oxygen"/>
    <property type="evidence" value="ECO:0007669"/>
    <property type="project" value="InterPro"/>
</dbReference>
<dbReference type="EMBL" id="JACEIB010000003">
    <property type="protein sequence ID" value="MBA2933755.1"/>
    <property type="molecule type" value="Genomic_DNA"/>
</dbReference>
<dbReference type="Proteomes" id="UP000570166">
    <property type="component" value="Unassembled WGS sequence"/>
</dbReference>
<dbReference type="Gene3D" id="1.10.630.10">
    <property type="entry name" value="Cytochrome P450"/>
    <property type="match status" value="1"/>
</dbReference>
<sequence length="399" mass="43730">MADGQMRDDFARFDHREPAHRVRAGTIWRDMQACSGLPQSDLYGGFHVVTRYDDVMKLVTSPRLFSSAQGTAFPDLDFGHRMPPEDYDPPLHGEYRSLLTRFLTRERVAGLESAVRSMVVSLLDAIGDAAAIDFVEVFARPLPVMMALELLGLPQADAARLDGLVRDLHHERGNPRGAEAAGELEAYIRGSIAAREAEGPQGEARDILSAVAFGEVHGRPLSADEKAAMIRLLMFGGFDTTAIALASTIHWLAQHPDDAARLRADPAMLELATEEMVRFASPASYLRRTVTQDTELAGCPLHAGRPVLFSFAAANRDTTKFDRADELVLDRLPNPHLGFGAGVHRCIGSFVAKLELRVALEEILARYSGIRLPDDAVLRWESGENQGISSLPLILEKSA</sequence>
<dbReference type="GO" id="GO:0004497">
    <property type="term" value="F:monooxygenase activity"/>
    <property type="evidence" value="ECO:0007669"/>
    <property type="project" value="UniProtKB-KW"/>
</dbReference>
<protein>
    <submittedName>
        <fullName evidence="3">Cytochrome P450</fullName>
    </submittedName>
</protein>
<keyword evidence="2" id="KW-0503">Monooxygenase</keyword>
<proteinExistence type="inferred from homology"/>
<dbReference type="SUPFAM" id="SSF48264">
    <property type="entry name" value="Cytochrome P450"/>
    <property type="match status" value="1"/>
</dbReference>
<evidence type="ECO:0000313" key="3">
    <source>
        <dbReference type="EMBL" id="MBA2933755.1"/>
    </source>
</evidence>
<dbReference type="RefSeq" id="WP_160363554.1">
    <property type="nucleotide sequence ID" value="NZ_JACEIB010000003.1"/>
</dbReference>
<organism evidence="3 4">
    <name type="scientific">Sphingomonas chungangi</name>
    <dbReference type="NCBI Taxonomy" id="2683589"/>
    <lineage>
        <taxon>Bacteria</taxon>
        <taxon>Pseudomonadati</taxon>
        <taxon>Pseudomonadota</taxon>
        <taxon>Alphaproteobacteria</taxon>
        <taxon>Sphingomonadales</taxon>
        <taxon>Sphingomonadaceae</taxon>
        <taxon>Sphingomonas</taxon>
    </lineage>
</organism>
<evidence type="ECO:0000256" key="1">
    <source>
        <dbReference type="ARBA" id="ARBA00010617"/>
    </source>
</evidence>
<keyword evidence="2" id="KW-0408">Iron</keyword>
<keyword evidence="2" id="KW-0349">Heme</keyword>
<evidence type="ECO:0000313" key="4">
    <source>
        <dbReference type="Proteomes" id="UP000570166"/>
    </source>
</evidence>
<keyword evidence="4" id="KW-1185">Reference proteome</keyword>
<reference evidence="3 4" key="1">
    <citation type="submission" date="2020-07" db="EMBL/GenBank/DDBJ databases">
        <authorList>
            <person name="Sun Q."/>
        </authorList>
    </citation>
    <scope>NUCLEOTIDE SEQUENCE [LARGE SCALE GENOMIC DNA]</scope>
    <source>
        <strain evidence="3 4">CGMCC 1.13654</strain>
    </source>
</reference>
<dbReference type="InterPro" id="IPR001128">
    <property type="entry name" value="Cyt_P450"/>
</dbReference>
<dbReference type="PANTHER" id="PTHR46696">
    <property type="entry name" value="P450, PUTATIVE (EUROFUNG)-RELATED"/>
    <property type="match status" value="1"/>
</dbReference>
<dbReference type="InterPro" id="IPR002397">
    <property type="entry name" value="Cyt_P450_B"/>
</dbReference>
<comment type="caution">
    <text evidence="3">The sequence shown here is derived from an EMBL/GenBank/DDBJ whole genome shotgun (WGS) entry which is preliminary data.</text>
</comment>
<dbReference type="PRINTS" id="PR00359">
    <property type="entry name" value="BP450"/>
</dbReference>
<keyword evidence="2" id="KW-0560">Oxidoreductase</keyword>
<dbReference type="GO" id="GO:0020037">
    <property type="term" value="F:heme binding"/>
    <property type="evidence" value="ECO:0007669"/>
    <property type="project" value="InterPro"/>
</dbReference>
<dbReference type="AlphaFoldDB" id="A0A838L4Y5"/>
<accession>A0A838L4Y5</accession>